<dbReference type="InterPro" id="IPR052929">
    <property type="entry name" value="RNase_H-like_EbsB-rel"/>
</dbReference>
<evidence type="ECO:0000313" key="4">
    <source>
        <dbReference type="Proteomes" id="UP000823674"/>
    </source>
</evidence>
<evidence type="ECO:0008006" key="5">
    <source>
        <dbReference type="Google" id="ProtNLM"/>
    </source>
</evidence>
<gene>
    <name evidence="3" type="primary">A04g501140.1_BraROA</name>
    <name evidence="3" type="ORF">IGI04_014518</name>
</gene>
<dbReference type="CDD" id="cd06222">
    <property type="entry name" value="RNase_H_like"/>
    <property type="match status" value="1"/>
</dbReference>
<keyword evidence="4" id="KW-1185">Reference proteome</keyword>
<name>A0ABQ7MPW5_BRACM</name>
<dbReference type="InterPro" id="IPR026960">
    <property type="entry name" value="RVT-Znf"/>
</dbReference>
<accession>A0ABQ7MPW5</accession>
<evidence type="ECO:0000259" key="1">
    <source>
        <dbReference type="Pfam" id="PF13456"/>
    </source>
</evidence>
<feature type="domain" description="Reverse transcriptase zinc-binding" evidence="2">
    <location>
        <begin position="76"/>
        <end position="150"/>
    </location>
</feature>
<dbReference type="InterPro" id="IPR044730">
    <property type="entry name" value="RNase_H-like_dom_plant"/>
</dbReference>
<proteinExistence type="predicted"/>
<dbReference type="PANTHER" id="PTHR47074">
    <property type="entry name" value="BNAC02G40300D PROTEIN"/>
    <property type="match status" value="1"/>
</dbReference>
<dbReference type="InterPro" id="IPR002156">
    <property type="entry name" value="RNaseH_domain"/>
</dbReference>
<evidence type="ECO:0000313" key="3">
    <source>
        <dbReference type="EMBL" id="KAG5399911.1"/>
    </source>
</evidence>
<feature type="domain" description="RNase H type-1" evidence="1">
    <location>
        <begin position="266"/>
        <end position="382"/>
    </location>
</feature>
<dbReference type="Proteomes" id="UP000823674">
    <property type="component" value="Chromosome A04"/>
</dbReference>
<dbReference type="Pfam" id="PF13966">
    <property type="entry name" value="zf-RVT"/>
    <property type="match status" value="1"/>
</dbReference>
<evidence type="ECO:0000259" key="2">
    <source>
        <dbReference type="Pfam" id="PF13966"/>
    </source>
</evidence>
<organism evidence="3 4">
    <name type="scientific">Brassica rapa subsp. trilocularis</name>
    <dbReference type="NCBI Taxonomy" id="1813537"/>
    <lineage>
        <taxon>Eukaryota</taxon>
        <taxon>Viridiplantae</taxon>
        <taxon>Streptophyta</taxon>
        <taxon>Embryophyta</taxon>
        <taxon>Tracheophyta</taxon>
        <taxon>Spermatophyta</taxon>
        <taxon>Magnoliopsida</taxon>
        <taxon>eudicotyledons</taxon>
        <taxon>Gunneridae</taxon>
        <taxon>Pentapetalae</taxon>
        <taxon>rosids</taxon>
        <taxon>malvids</taxon>
        <taxon>Brassicales</taxon>
        <taxon>Brassicaceae</taxon>
        <taxon>Brassiceae</taxon>
        <taxon>Brassica</taxon>
    </lineage>
</organism>
<dbReference type="Pfam" id="PF13456">
    <property type="entry name" value="RVT_3"/>
    <property type="match status" value="1"/>
</dbReference>
<dbReference type="PANTHER" id="PTHR47074:SF49">
    <property type="entry name" value="POLYNUCLEOTIDYL TRANSFERASE, RIBONUCLEASE H-LIKE SUPERFAMILY PROTEIN"/>
    <property type="match status" value="1"/>
</dbReference>
<protein>
    <recommendedName>
        <fullName evidence="5">Reverse transcriptase zinc-binding domain-containing protein</fullName>
    </recommendedName>
</protein>
<sequence length="413" mass="46206">MTVNELLDQHSNSWNVNLVRQLFSDEDIELILNTKILPSRTDFRVWGCSKSGSYDSKSGYKLIETLNTVRTGNQVVLPPIEKQLWSNLWKAKTSPKLRHFLWRVLSGALAVKSQLQSRGIQLDPICPVCHQEPETICHMLFQCPSSREVWETSQFPLPPAGWSPNSVFLNLHYLISCSQKQSIGTSVRLSFPWVLWQIWKARNKFCFEQIIPVAGDIVFKAREETSIWLNLHGYLQKCSNVLPIAPSSERKWSSPPLSILKCNIGVSWSSASMYCGAGWIIRNSVGKVLLHSRRSFSGVRSPIQAGLLAITWATTSVKEHKLRNVQFEFSSSEAADALNNPLDFPLVYAECYKALGSVYSLPKSSIALVHGTCNKAASAIADSVISGQRFHSYVSSGGPRWLAMMLDEEATSS</sequence>
<comment type="caution">
    <text evidence="3">The sequence shown here is derived from an EMBL/GenBank/DDBJ whole genome shotgun (WGS) entry which is preliminary data.</text>
</comment>
<dbReference type="EMBL" id="JADBGQ010000004">
    <property type="protein sequence ID" value="KAG5399911.1"/>
    <property type="molecule type" value="Genomic_DNA"/>
</dbReference>
<reference evidence="3 4" key="1">
    <citation type="submission" date="2021-03" db="EMBL/GenBank/DDBJ databases">
        <authorList>
            <person name="King G.J."/>
            <person name="Bancroft I."/>
            <person name="Baten A."/>
            <person name="Bloomfield J."/>
            <person name="Borpatragohain P."/>
            <person name="He Z."/>
            <person name="Irish N."/>
            <person name="Irwin J."/>
            <person name="Liu K."/>
            <person name="Mauleon R.P."/>
            <person name="Moore J."/>
            <person name="Morris R."/>
            <person name="Ostergaard L."/>
            <person name="Wang B."/>
            <person name="Wells R."/>
        </authorList>
    </citation>
    <scope>NUCLEOTIDE SEQUENCE [LARGE SCALE GENOMIC DNA]</scope>
    <source>
        <strain evidence="3">R-o-18</strain>
        <tissue evidence="3">Leaf</tissue>
    </source>
</reference>